<accession>A0A835E8J5</accession>
<evidence type="ECO:0000313" key="1">
    <source>
        <dbReference type="EMBL" id="KAF8670032.1"/>
    </source>
</evidence>
<gene>
    <name evidence="1" type="ORF">HU200_051222</name>
</gene>
<dbReference type="Proteomes" id="UP000636709">
    <property type="component" value="Unassembled WGS sequence"/>
</dbReference>
<dbReference type="OrthoDB" id="678732at2759"/>
<reference evidence="1" key="1">
    <citation type="submission" date="2020-07" db="EMBL/GenBank/DDBJ databases">
        <title>Genome sequence and genetic diversity analysis of an under-domesticated orphan crop, white fonio (Digitaria exilis).</title>
        <authorList>
            <person name="Bennetzen J.L."/>
            <person name="Chen S."/>
            <person name="Ma X."/>
            <person name="Wang X."/>
            <person name="Yssel A.E.J."/>
            <person name="Chaluvadi S.R."/>
            <person name="Johnson M."/>
            <person name="Gangashetty P."/>
            <person name="Hamidou F."/>
            <person name="Sanogo M.D."/>
            <person name="Zwaenepoel A."/>
            <person name="Wallace J."/>
            <person name="Van De Peer Y."/>
            <person name="Van Deynze A."/>
        </authorList>
    </citation>
    <scope>NUCLEOTIDE SEQUENCE</scope>
    <source>
        <tissue evidence="1">Leaves</tissue>
    </source>
</reference>
<dbReference type="EMBL" id="JACEFO010002268">
    <property type="protein sequence ID" value="KAF8670032.1"/>
    <property type="molecule type" value="Genomic_DNA"/>
</dbReference>
<comment type="caution">
    <text evidence="1">The sequence shown here is derived from an EMBL/GenBank/DDBJ whole genome shotgun (WGS) entry which is preliminary data.</text>
</comment>
<name>A0A835E8J5_9POAL</name>
<sequence>MTVDERMAAARRHIRDPPLCHCGVCATLVMPPHGNSRDNRPKYFSFFRCSLKTLDGWPVCQFNEYVQGRVQFGQVMSRCVRMRPARLHGRVQGILTRDASVVSGQSKVWFPRSLVMDGIAATEMLNGRAGLVIGNGLVFMRSFGMG</sequence>
<organism evidence="1 2">
    <name type="scientific">Digitaria exilis</name>
    <dbReference type="NCBI Taxonomy" id="1010633"/>
    <lineage>
        <taxon>Eukaryota</taxon>
        <taxon>Viridiplantae</taxon>
        <taxon>Streptophyta</taxon>
        <taxon>Embryophyta</taxon>
        <taxon>Tracheophyta</taxon>
        <taxon>Spermatophyta</taxon>
        <taxon>Magnoliopsida</taxon>
        <taxon>Liliopsida</taxon>
        <taxon>Poales</taxon>
        <taxon>Poaceae</taxon>
        <taxon>PACMAD clade</taxon>
        <taxon>Panicoideae</taxon>
        <taxon>Panicodae</taxon>
        <taxon>Paniceae</taxon>
        <taxon>Anthephorinae</taxon>
        <taxon>Digitaria</taxon>
    </lineage>
</organism>
<dbReference type="AlphaFoldDB" id="A0A835E8J5"/>
<dbReference type="PANTHER" id="PTHR48127">
    <property type="entry name" value="GRF-TYPE DOMAIN-CONTAINING PROTEIN"/>
    <property type="match status" value="1"/>
</dbReference>
<dbReference type="PANTHER" id="PTHR48127:SF1">
    <property type="entry name" value="ZINC FINGER GRF-TYPE DOMAIN-CONTAINING PROTEIN"/>
    <property type="match status" value="1"/>
</dbReference>
<keyword evidence="2" id="KW-1185">Reference proteome</keyword>
<protein>
    <submittedName>
        <fullName evidence="1">Uncharacterized protein</fullName>
    </submittedName>
</protein>
<proteinExistence type="predicted"/>
<evidence type="ECO:0000313" key="2">
    <source>
        <dbReference type="Proteomes" id="UP000636709"/>
    </source>
</evidence>